<proteinExistence type="inferred from homology"/>
<name>A0A653BHR6_CALMS</name>
<dbReference type="Gene3D" id="2.120.10.30">
    <property type="entry name" value="TolB, C-terminal domain"/>
    <property type="match status" value="1"/>
</dbReference>
<dbReference type="PANTHER" id="PTHR10009">
    <property type="entry name" value="PROTEIN YELLOW-RELATED"/>
    <property type="match status" value="1"/>
</dbReference>
<keyword evidence="4" id="KW-0732">Signal</keyword>
<dbReference type="AlphaFoldDB" id="A0A653BHR6"/>
<gene>
    <name evidence="5" type="ORF">CALMAC_LOCUS1130</name>
</gene>
<dbReference type="PRINTS" id="PR01366">
    <property type="entry name" value="ROYALJELLY"/>
</dbReference>
<comment type="subcellular location">
    <subcellularLocation>
        <location evidence="1">Secreted</location>
    </subcellularLocation>
</comment>
<dbReference type="EMBL" id="CAACVG010001281">
    <property type="protein sequence ID" value="VEN35137.1"/>
    <property type="molecule type" value="Genomic_DNA"/>
</dbReference>
<evidence type="ECO:0000256" key="3">
    <source>
        <dbReference type="ARBA" id="ARBA00022525"/>
    </source>
</evidence>
<dbReference type="InterPro" id="IPR017996">
    <property type="entry name" value="MRJP/yellow-related"/>
</dbReference>
<dbReference type="Proteomes" id="UP000410492">
    <property type="component" value="Unassembled WGS sequence"/>
</dbReference>
<keyword evidence="3" id="KW-0964">Secreted</keyword>
<evidence type="ECO:0000256" key="1">
    <source>
        <dbReference type="ARBA" id="ARBA00004613"/>
    </source>
</evidence>
<keyword evidence="6" id="KW-1185">Reference proteome</keyword>
<reference evidence="5 6" key="1">
    <citation type="submission" date="2019-01" db="EMBL/GenBank/DDBJ databases">
        <authorList>
            <person name="Sayadi A."/>
        </authorList>
    </citation>
    <scope>NUCLEOTIDE SEQUENCE [LARGE SCALE GENOMIC DNA]</scope>
</reference>
<accession>A0A653BHR6</accession>
<evidence type="ECO:0000313" key="6">
    <source>
        <dbReference type="Proteomes" id="UP000410492"/>
    </source>
</evidence>
<dbReference type="GO" id="GO:0005576">
    <property type="term" value="C:extracellular region"/>
    <property type="evidence" value="ECO:0007669"/>
    <property type="project" value="UniProtKB-SubCell"/>
</dbReference>
<evidence type="ECO:0008006" key="7">
    <source>
        <dbReference type="Google" id="ProtNLM"/>
    </source>
</evidence>
<evidence type="ECO:0000256" key="4">
    <source>
        <dbReference type="ARBA" id="ARBA00022729"/>
    </source>
</evidence>
<sequence>MASHPDSAASPWYHDHEWHRPTDLASPDHRNFIHAPSHLRGHYNTSAPSFSDYRYKVSHRRPLYRKPDAFLTYLLSLSLVRPQVPYTNQQVPVRHQISHHEPVTSHHFPAVPQKDYHPLVSHHVPSPYSVNHHFLGSNHLDHHSPGHHLQSEGDYRGQIGHHEGISHQANHIPDGVQHFEPHQIDHAVPELHRVVPHHRVPEPEPLERTGPFKIWYHWSQLDFAYLSSDDRERAIRHGDFIPENNLPLGLEVWRDRLFVTMPKWRTGVPASLTVIPRVPREPSPKLVPYPSWRWHQPGTCDAIVSVFRIQADSCNRLWVLDSGQITITTNPNQICPPKVLIFDLLTDQLLTRYDLPPDQVKADGLFSNLMVDIRDNDCVNVHAYLTDVWRFGMVVFSLEKMKSWLITDHLFFPEPLAAAYKVHHLEFEWTDGLFALALSPYDKYTKDRILYFHPMSSFREFRVPTSVVCNETGWAMTKHAFEVIGQSRGQNGHVSAHWMDRKGILFYNMVTRDSIGCWDSSKPYKRDNLGVVAQSSETLVFPNDIKIDQEERQSVWVLSNKLPFYLYETLDKDKVNFRIMSAFTDEAIEGTICDPKRSSFHTYIEFAGEEDCY</sequence>
<protein>
    <recommendedName>
        <fullName evidence="7">Bee-milk protein</fullName>
    </recommendedName>
</protein>
<dbReference type="Pfam" id="PF03022">
    <property type="entry name" value="MRJP"/>
    <property type="match status" value="1"/>
</dbReference>
<dbReference type="InterPro" id="IPR011042">
    <property type="entry name" value="6-blade_b-propeller_TolB-like"/>
</dbReference>
<organism evidence="5 6">
    <name type="scientific">Callosobruchus maculatus</name>
    <name type="common">Southern cowpea weevil</name>
    <name type="synonym">Pulse bruchid</name>
    <dbReference type="NCBI Taxonomy" id="64391"/>
    <lineage>
        <taxon>Eukaryota</taxon>
        <taxon>Metazoa</taxon>
        <taxon>Ecdysozoa</taxon>
        <taxon>Arthropoda</taxon>
        <taxon>Hexapoda</taxon>
        <taxon>Insecta</taxon>
        <taxon>Pterygota</taxon>
        <taxon>Neoptera</taxon>
        <taxon>Endopterygota</taxon>
        <taxon>Coleoptera</taxon>
        <taxon>Polyphaga</taxon>
        <taxon>Cucujiformia</taxon>
        <taxon>Chrysomeloidea</taxon>
        <taxon>Chrysomelidae</taxon>
        <taxon>Bruchinae</taxon>
        <taxon>Bruchini</taxon>
        <taxon>Callosobruchus</taxon>
    </lineage>
</organism>
<comment type="similarity">
    <text evidence="2">Belongs to the major royal jelly protein family.</text>
</comment>
<dbReference type="FunFam" id="2.120.10.30:FF:000045">
    <property type="entry name" value="Blast:Protein yellow"/>
    <property type="match status" value="1"/>
</dbReference>
<evidence type="ECO:0000313" key="5">
    <source>
        <dbReference type="EMBL" id="VEN35137.1"/>
    </source>
</evidence>
<dbReference type="OrthoDB" id="7776143at2759"/>
<evidence type="ECO:0000256" key="2">
    <source>
        <dbReference type="ARBA" id="ARBA00009127"/>
    </source>
</evidence>
<dbReference type="PANTHER" id="PTHR10009:SF13">
    <property type="entry name" value="DOPAMINECHROME TAUTOMERASE"/>
    <property type="match status" value="1"/>
</dbReference>